<dbReference type="Pfam" id="PF19263">
    <property type="entry name" value="DUF5906"/>
    <property type="match status" value="1"/>
</dbReference>
<feature type="domain" description="SF3 helicase" evidence="3">
    <location>
        <begin position="295"/>
        <end position="451"/>
    </location>
</feature>
<name>A0ABV6RC52_9MICO</name>
<evidence type="ECO:0000313" key="5">
    <source>
        <dbReference type="Proteomes" id="UP001589793"/>
    </source>
</evidence>
<accession>A0ABV6RC52</accession>
<dbReference type="Gene3D" id="3.40.50.300">
    <property type="entry name" value="P-loop containing nucleotide triphosphate hydrolases"/>
    <property type="match status" value="1"/>
</dbReference>
<evidence type="ECO:0000256" key="1">
    <source>
        <dbReference type="ARBA" id="ARBA00022741"/>
    </source>
</evidence>
<dbReference type="SUPFAM" id="SSF52540">
    <property type="entry name" value="P-loop containing nucleoside triphosphate hydrolases"/>
    <property type="match status" value="1"/>
</dbReference>
<dbReference type="Pfam" id="PF03288">
    <property type="entry name" value="Pox_D5"/>
    <property type="match status" value="1"/>
</dbReference>
<dbReference type="InterPro" id="IPR045455">
    <property type="entry name" value="NrS-1_pol-like_helicase"/>
</dbReference>
<gene>
    <name evidence="4" type="ORF">ACFFF6_11395</name>
</gene>
<dbReference type="Proteomes" id="UP001589793">
    <property type="component" value="Unassembled WGS sequence"/>
</dbReference>
<dbReference type="InterPro" id="IPR027417">
    <property type="entry name" value="P-loop_NTPase"/>
</dbReference>
<dbReference type="InterPro" id="IPR004968">
    <property type="entry name" value="DNA_primase/NTPase_C"/>
</dbReference>
<keyword evidence="1" id="KW-0547">Nucleotide-binding</keyword>
<evidence type="ECO:0000256" key="2">
    <source>
        <dbReference type="ARBA" id="ARBA00022840"/>
    </source>
</evidence>
<keyword evidence="5" id="KW-1185">Reference proteome</keyword>
<protein>
    <submittedName>
        <fullName evidence="4">Phage/plasmid primase, P4 family</fullName>
    </submittedName>
</protein>
<reference evidence="4 5" key="1">
    <citation type="submission" date="2024-09" db="EMBL/GenBank/DDBJ databases">
        <authorList>
            <person name="Sun Q."/>
            <person name="Mori K."/>
        </authorList>
    </citation>
    <scope>NUCLEOTIDE SEQUENCE [LARGE SCALE GENOMIC DNA]</scope>
    <source>
        <strain evidence="4 5">CICC 10874</strain>
    </source>
</reference>
<keyword evidence="2" id="KW-0067">ATP-binding</keyword>
<dbReference type="RefSeq" id="WP_376980765.1">
    <property type="nucleotide sequence ID" value="NZ_JBHLSV010000012.1"/>
</dbReference>
<dbReference type="PROSITE" id="PS51206">
    <property type="entry name" value="SF3_HELICASE_1"/>
    <property type="match status" value="1"/>
</dbReference>
<sequence>MSIIPGNHDDSNEQRDEVPVFDDDLEVPDAPAANPLIDALEAAIAHFSAGGEGLAPINEVVDVCTGLYLDAIDADAPPSPGEIEKHLLAIVNGVSKMENTKTSIATEKLPTARVLTYWQVAQILLRLHHVVRIAPSTEDTDREYDVLAMYVHDGRSRGLHTPSEHDIRTTARKYNKQLSLKEFAEVQAVLQEDAPRVQRCAHRDLVPVNNGAFNYSRHDIDLEIDGKKFHFPAKSMSPFDPSLVFLSKVRVDYVKGAINPVIVHPVDGTRWDVVSWIKEFYYTQGDDAFNAKYAGMAELIWEIIGAVVRPNVRWGKSAWFYSEQGNNGKGTLCSLMRNLVGAGSHTSIPLLDFDKDFALEPLLRATAIIVDENDVGAFIEKAANLKAIETNDVIPINRKYRMPIAFQFWGFMVQCLNGFPRMKDKSESNYRRKLFVPFDKSFTGAERKYIKDDYLQRPEVLQYVLWYVLHEAGAADPGSYYELSEPVATQEVLADFKEVNDPVRAFWEEFRERFAWDLLPFTFLYDLFKAWFREVSPSGSPVSMNQFRSDLLGLVRTDPMWHCADKSKKHRPGNMMALPEILIAEYELAKWLSPTFKGSDITRRSKPVLSASYRGILRRTGATTDGTTSTDDTED</sequence>
<evidence type="ECO:0000313" key="4">
    <source>
        <dbReference type="EMBL" id="MFC0674560.1"/>
    </source>
</evidence>
<evidence type="ECO:0000259" key="3">
    <source>
        <dbReference type="PROSITE" id="PS51206"/>
    </source>
</evidence>
<dbReference type="InterPro" id="IPR014015">
    <property type="entry name" value="Helicase_SF3_DNA-vir"/>
</dbReference>
<proteinExistence type="predicted"/>
<organism evidence="4 5">
    <name type="scientific">Brachybacterium hainanense</name>
    <dbReference type="NCBI Taxonomy" id="1541174"/>
    <lineage>
        <taxon>Bacteria</taxon>
        <taxon>Bacillati</taxon>
        <taxon>Actinomycetota</taxon>
        <taxon>Actinomycetes</taxon>
        <taxon>Micrococcales</taxon>
        <taxon>Dermabacteraceae</taxon>
        <taxon>Brachybacterium</taxon>
    </lineage>
</organism>
<dbReference type="EMBL" id="JBHLSV010000012">
    <property type="protein sequence ID" value="MFC0674560.1"/>
    <property type="molecule type" value="Genomic_DNA"/>
</dbReference>
<comment type="caution">
    <text evidence="4">The sequence shown here is derived from an EMBL/GenBank/DDBJ whole genome shotgun (WGS) entry which is preliminary data.</text>
</comment>
<dbReference type="InterPro" id="IPR006500">
    <property type="entry name" value="Helicase_put_C_phage/plasmid"/>
</dbReference>
<dbReference type="NCBIfam" id="TIGR01613">
    <property type="entry name" value="primase_Cterm"/>
    <property type="match status" value="1"/>
</dbReference>